<dbReference type="AlphaFoldDB" id="A0A6A6AAR7"/>
<proteinExistence type="predicted"/>
<gene>
    <name evidence="1" type="ORF">P153DRAFT_28108</name>
</gene>
<evidence type="ECO:0000313" key="2">
    <source>
        <dbReference type="Proteomes" id="UP000799771"/>
    </source>
</evidence>
<keyword evidence="2" id="KW-1185">Reference proteome</keyword>
<accession>A0A6A6AAR7</accession>
<sequence>MQSINHAPRKLPSSAQPNQLASCLRSAHGYCSSVTTLDTCAVSHQRLSRRNRLLHVPPELPQTFSSRPVTKPWSVSCYPGACLATLERVLLPWSVSCYPGGCVLVCLMRRMPPSRGPLPSASLLDECSPKSRSKPGAALQVMPARLQYHQRRIARHTQHRVV</sequence>
<evidence type="ECO:0000313" key="1">
    <source>
        <dbReference type="EMBL" id="KAF2128910.1"/>
    </source>
</evidence>
<dbReference type="RefSeq" id="XP_033523299.1">
    <property type="nucleotide sequence ID" value="XM_033663122.1"/>
</dbReference>
<organism evidence="1 2">
    <name type="scientific">Dothidotthia symphoricarpi CBS 119687</name>
    <dbReference type="NCBI Taxonomy" id="1392245"/>
    <lineage>
        <taxon>Eukaryota</taxon>
        <taxon>Fungi</taxon>
        <taxon>Dikarya</taxon>
        <taxon>Ascomycota</taxon>
        <taxon>Pezizomycotina</taxon>
        <taxon>Dothideomycetes</taxon>
        <taxon>Pleosporomycetidae</taxon>
        <taxon>Pleosporales</taxon>
        <taxon>Dothidotthiaceae</taxon>
        <taxon>Dothidotthia</taxon>
    </lineage>
</organism>
<dbReference type="EMBL" id="ML977507">
    <property type="protein sequence ID" value="KAF2128910.1"/>
    <property type="molecule type" value="Genomic_DNA"/>
</dbReference>
<dbReference type="Proteomes" id="UP000799771">
    <property type="component" value="Unassembled WGS sequence"/>
</dbReference>
<reference evidence="1" key="1">
    <citation type="journal article" date="2020" name="Stud. Mycol.">
        <title>101 Dothideomycetes genomes: a test case for predicting lifestyles and emergence of pathogens.</title>
        <authorList>
            <person name="Haridas S."/>
            <person name="Albert R."/>
            <person name="Binder M."/>
            <person name="Bloem J."/>
            <person name="Labutti K."/>
            <person name="Salamov A."/>
            <person name="Andreopoulos B."/>
            <person name="Baker S."/>
            <person name="Barry K."/>
            <person name="Bills G."/>
            <person name="Bluhm B."/>
            <person name="Cannon C."/>
            <person name="Castanera R."/>
            <person name="Culley D."/>
            <person name="Daum C."/>
            <person name="Ezra D."/>
            <person name="Gonzalez J."/>
            <person name="Henrissat B."/>
            <person name="Kuo A."/>
            <person name="Liang C."/>
            <person name="Lipzen A."/>
            <person name="Lutzoni F."/>
            <person name="Magnuson J."/>
            <person name="Mondo S."/>
            <person name="Nolan M."/>
            <person name="Ohm R."/>
            <person name="Pangilinan J."/>
            <person name="Park H.-J."/>
            <person name="Ramirez L."/>
            <person name="Alfaro M."/>
            <person name="Sun H."/>
            <person name="Tritt A."/>
            <person name="Yoshinaga Y."/>
            <person name="Zwiers L.-H."/>
            <person name="Turgeon B."/>
            <person name="Goodwin S."/>
            <person name="Spatafora J."/>
            <person name="Crous P."/>
            <person name="Grigoriev I."/>
        </authorList>
    </citation>
    <scope>NUCLEOTIDE SEQUENCE</scope>
    <source>
        <strain evidence="1">CBS 119687</strain>
    </source>
</reference>
<protein>
    <submittedName>
        <fullName evidence="1">Uncharacterized protein</fullName>
    </submittedName>
</protein>
<dbReference type="GeneID" id="54403554"/>
<name>A0A6A6AAR7_9PLEO</name>